<dbReference type="PROSITE" id="PS50118">
    <property type="entry name" value="HMG_BOX_2"/>
    <property type="match status" value="1"/>
</dbReference>
<dbReference type="InterPro" id="IPR009071">
    <property type="entry name" value="HMG_box_dom"/>
</dbReference>
<feature type="region of interest" description="Disordered" evidence="4">
    <location>
        <begin position="251"/>
        <end position="334"/>
    </location>
</feature>
<dbReference type="SUPFAM" id="SSF47095">
    <property type="entry name" value="HMG-box"/>
    <property type="match status" value="1"/>
</dbReference>
<organism evidence="6 7">
    <name type="scientific">Purpureocillium lilacinum</name>
    <name type="common">Paecilomyces lilacinus</name>
    <dbReference type="NCBI Taxonomy" id="33203"/>
    <lineage>
        <taxon>Eukaryota</taxon>
        <taxon>Fungi</taxon>
        <taxon>Dikarya</taxon>
        <taxon>Ascomycota</taxon>
        <taxon>Pezizomycotina</taxon>
        <taxon>Sordariomycetes</taxon>
        <taxon>Hypocreomycetidae</taxon>
        <taxon>Hypocreales</taxon>
        <taxon>Ophiocordycipitaceae</taxon>
        <taxon>Purpureocillium</taxon>
    </lineage>
</organism>
<gene>
    <name evidence="6" type="ORF">PCL_02570</name>
</gene>
<dbReference type="GO" id="GO:0010468">
    <property type="term" value="P:regulation of gene expression"/>
    <property type="evidence" value="ECO:0007669"/>
    <property type="project" value="TreeGrafter"/>
</dbReference>
<keyword evidence="1 3" id="KW-0238">DNA-binding</keyword>
<protein>
    <recommendedName>
        <fullName evidence="5">HMG box domain-containing protein</fullName>
    </recommendedName>
</protein>
<evidence type="ECO:0000256" key="1">
    <source>
        <dbReference type="ARBA" id="ARBA00023125"/>
    </source>
</evidence>
<dbReference type="SMART" id="SM00398">
    <property type="entry name" value="HMG"/>
    <property type="match status" value="1"/>
</dbReference>
<proteinExistence type="predicted"/>
<evidence type="ECO:0000259" key="5">
    <source>
        <dbReference type="PROSITE" id="PS50118"/>
    </source>
</evidence>
<dbReference type="SUPFAM" id="SSF47769">
    <property type="entry name" value="SAM/Pointed domain"/>
    <property type="match status" value="1"/>
</dbReference>
<dbReference type="PANTHER" id="PTHR46040">
    <property type="entry name" value="HIGH MOBILITY GROUP PROTEIN 2"/>
    <property type="match status" value="1"/>
</dbReference>
<keyword evidence="2 3" id="KW-0539">Nucleus</keyword>
<feature type="compositionally biased region" description="Polar residues" evidence="4">
    <location>
        <begin position="290"/>
        <end position="311"/>
    </location>
</feature>
<evidence type="ECO:0000313" key="6">
    <source>
        <dbReference type="EMBL" id="PWI63936.1"/>
    </source>
</evidence>
<dbReference type="Gene3D" id="1.10.30.10">
    <property type="entry name" value="High mobility group box domain"/>
    <property type="match status" value="1"/>
</dbReference>
<feature type="region of interest" description="Disordered" evidence="4">
    <location>
        <begin position="128"/>
        <end position="161"/>
    </location>
</feature>
<evidence type="ECO:0000256" key="3">
    <source>
        <dbReference type="PROSITE-ProRule" id="PRU00267"/>
    </source>
</evidence>
<dbReference type="AlphaFoldDB" id="A0A2U3DNW1"/>
<dbReference type="GO" id="GO:0005634">
    <property type="term" value="C:nucleus"/>
    <property type="evidence" value="ECO:0007669"/>
    <property type="project" value="UniProtKB-UniRule"/>
</dbReference>
<feature type="DNA-binding region" description="HMG box" evidence="3">
    <location>
        <begin position="47"/>
        <end position="113"/>
    </location>
</feature>
<feature type="compositionally biased region" description="Basic and acidic residues" evidence="4">
    <location>
        <begin position="128"/>
        <end position="148"/>
    </location>
</feature>
<feature type="domain" description="HMG box" evidence="5">
    <location>
        <begin position="47"/>
        <end position="113"/>
    </location>
</feature>
<dbReference type="InterPro" id="IPR036910">
    <property type="entry name" value="HMG_box_dom_sf"/>
</dbReference>
<evidence type="ECO:0000256" key="2">
    <source>
        <dbReference type="ARBA" id="ARBA00023242"/>
    </source>
</evidence>
<accession>A0A2U3DNW1</accession>
<evidence type="ECO:0000256" key="4">
    <source>
        <dbReference type="SAM" id="MobiDB-lite"/>
    </source>
</evidence>
<dbReference type="Gene3D" id="1.10.150.50">
    <property type="entry name" value="Transcription Factor, Ets-1"/>
    <property type="match status" value="1"/>
</dbReference>
<feature type="region of interest" description="Disordered" evidence="4">
    <location>
        <begin position="207"/>
        <end position="236"/>
    </location>
</feature>
<comment type="caution">
    <text evidence="6">The sequence shown here is derived from an EMBL/GenBank/DDBJ whole genome shotgun (WGS) entry which is preliminary data.</text>
</comment>
<dbReference type="PANTHER" id="PTHR46040:SF3">
    <property type="entry name" value="HIGH MOBILITY GROUP PROTEIN 2"/>
    <property type="match status" value="1"/>
</dbReference>
<reference evidence="6 7" key="1">
    <citation type="journal article" date="2016" name="Front. Microbiol.">
        <title>Genome and transcriptome sequences reveal the specific parasitism of the nematophagous Purpureocillium lilacinum 36-1.</title>
        <authorList>
            <person name="Xie J."/>
            <person name="Li S."/>
            <person name="Mo C."/>
            <person name="Xiao X."/>
            <person name="Peng D."/>
            <person name="Wang G."/>
            <person name="Xiao Y."/>
        </authorList>
    </citation>
    <scope>NUCLEOTIDE SEQUENCE [LARGE SCALE GENOMIC DNA]</scope>
    <source>
        <strain evidence="6 7">36-1</strain>
    </source>
</reference>
<sequence length="395" mass="43982">MNTEVSSILTQLGLSQYLGAFVDEGFDTWEALLDIQESDLLPDQNAPERPPTAYVRFSNKIREGLKDQNITFAEKAKLVGENWQTLAPGEKAEYESRAKAEKDQYRLQLEAYQKTDNHRQYSQYLSEFKQEAKRNGKRRDYERQKLEPRPPGYGSSISSRVEARSGVGASVTSKEFDKCRVNQIPAISEPTLKRIHNHISSFQTHLANGRVKPGDDHSQLPPLTLEHRKERDNSPESALMLSVARASRIDKARLGGQAQTTSRATHQLRRHEVVPTLPDDLQGGLRSRTSKQSTSSMPATEESTVSPSLSRGTTTTNTQGPQPNGPTANTKGTIGYGTSSLRSLSFGRLANKHTMFRVRLIGVSKWKLSTQWKVMYCLGPSGVRRSLPTGAGLTE</sequence>
<dbReference type="InterPro" id="IPR013761">
    <property type="entry name" value="SAM/pointed_sf"/>
</dbReference>
<name>A0A2U3DNW1_PURLI</name>
<dbReference type="InterPro" id="IPR051965">
    <property type="entry name" value="ChromReg_NeuronalGeneExpr"/>
</dbReference>
<dbReference type="Proteomes" id="UP000245956">
    <property type="component" value="Unassembled WGS sequence"/>
</dbReference>
<evidence type="ECO:0000313" key="7">
    <source>
        <dbReference type="Proteomes" id="UP000245956"/>
    </source>
</evidence>
<dbReference type="Pfam" id="PF00505">
    <property type="entry name" value="HMG_box"/>
    <property type="match status" value="1"/>
</dbReference>
<dbReference type="EMBL" id="LCWV01000178">
    <property type="protein sequence ID" value="PWI63936.1"/>
    <property type="molecule type" value="Genomic_DNA"/>
</dbReference>
<dbReference type="GO" id="GO:0003677">
    <property type="term" value="F:DNA binding"/>
    <property type="evidence" value="ECO:0007669"/>
    <property type="project" value="UniProtKB-UniRule"/>
</dbReference>
<feature type="compositionally biased region" description="Low complexity" evidence="4">
    <location>
        <begin position="312"/>
        <end position="327"/>
    </location>
</feature>
<feature type="compositionally biased region" description="Basic and acidic residues" evidence="4">
    <location>
        <begin position="225"/>
        <end position="234"/>
    </location>
</feature>